<dbReference type="EMBL" id="JALLAZ020001747">
    <property type="protein sequence ID" value="KAL3765620.1"/>
    <property type="molecule type" value="Genomic_DNA"/>
</dbReference>
<dbReference type="Pfam" id="PF10497">
    <property type="entry name" value="zf-4CXXC_R1"/>
    <property type="match status" value="1"/>
</dbReference>
<feature type="compositionally biased region" description="Basic and acidic residues" evidence="6">
    <location>
        <begin position="413"/>
        <end position="425"/>
    </location>
</feature>
<keyword evidence="4" id="KW-0539">Nucleus</keyword>
<sequence length="440" mass="50272">MARHNPSSLKFTLEVDNESILPQLLEGRTVAILGGPPECHTAEAREPGRRLQLHDQIKRARRLRASLEEAADLAEMLPSDSPSSYPRAMSILQTAIPDINRLVRLTEVVRGKQTIRDPEREYDSWNEWTRIRNSMEEEQHLREQRALRQQLREFAMEKNPVIHVDQELERWHDSLITKPVCNGDSSAEGGGDYDASGSETNDDSDKEYSQLAKSSSNQTHDLPLQSLVTSNSQDKLKSDGPKEDARKRPPEFPRSRRKRKKVVKEAKTTSAKPGLEEERKRPPEFAHELIPTQPQGEREGVVQEMKASAVRTASAHQHAPAKKNPPKRKSADAGKEDTTPQKCHDCKILTTNFRRCHYWTLTGKCKKKYCIDCLSSKYPLTMDDAENDLEWHCPSCLGTCMCKVCLVQRQKEEERERSRNEAERKSSRRSAAGNNYSFFF</sequence>
<name>A0ABD3MNN8_9STRA</name>
<keyword evidence="2" id="KW-0805">Transcription regulation</keyword>
<feature type="compositionally biased region" description="Basic residues" evidence="6">
    <location>
        <begin position="319"/>
        <end position="328"/>
    </location>
</feature>
<dbReference type="InterPro" id="IPR018866">
    <property type="entry name" value="Znf-4CXXC_R1"/>
</dbReference>
<evidence type="ECO:0000256" key="2">
    <source>
        <dbReference type="ARBA" id="ARBA00023015"/>
    </source>
</evidence>
<gene>
    <name evidence="8" type="ORF">ACHAW5_008277</name>
</gene>
<keyword evidence="5" id="KW-0175">Coiled coil</keyword>
<evidence type="ECO:0000259" key="7">
    <source>
        <dbReference type="Pfam" id="PF10497"/>
    </source>
</evidence>
<accession>A0ABD3MNN8</accession>
<feature type="compositionally biased region" description="Polar residues" evidence="6">
    <location>
        <begin position="211"/>
        <end position="233"/>
    </location>
</feature>
<protein>
    <recommendedName>
        <fullName evidence="7">Zinc-finger domain-containing protein</fullName>
    </recommendedName>
</protein>
<evidence type="ECO:0000256" key="5">
    <source>
        <dbReference type="SAM" id="Coils"/>
    </source>
</evidence>
<feature type="region of interest" description="Disordered" evidence="6">
    <location>
        <begin position="179"/>
        <end position="340"/>
    </location>
</feature>
<evidence type="ECO:0000256" key="6">
    <source>
        <dbReference type="SAM" id="MobiDB-lite"/>
    </source>
</evidence>
<feature type="region of interest" description="Disordered" evidence="6">
    <location>
        <begin position="413"/>
        <end position="440"/>
    </location>
</feature>
<evidence type="ECO:0000256" key="4">
    <source>
        <dbReference type="ARBA" id="ARBA00023242"/>
    </source>
</evidence>
<proteinExistence type="predicted"/>
<reference evidence="8 9" key="1">
    <citation type="submission" date="2024-10" db="EMBL/GenBank/DDBJ databases">
        <title>Updated reference genomes for cyclostephanoid diatoms.</title>
        <authorList>
            <person name="Roberts W.R."/>
            <person name="Alverson A.J."/>
        </authorList>
    </citation>
    <scope>NUCLEOTIDE SEQUENCE [LARGE SCALE GENOMIC DNA]</scope>
    <source>
        <strain evidence="8 9">AJA276-08</strain>
    </source>
</reference>
<dbReference type="GO" id="GO:0005634">
    <property type="term" value="C:nucleus"/>
    <property type="evidence" value="ECO:0007669"/>
    <property type="project" value="UniProtKB-SubCell"/>
</dbReference>
<keyword evidence="9" id="KW-1185">Reference proteome</keyword>
<feature type="coiled-coil region" evidence="5">
    <location>
        <begin position="50"/>
        <end position="77"/>
    </location>
</feature>
<feature type="compositionally biased region" description="Basic and acidic residues" evidence="6">
    <location>
        <begin position="274"/>
        <end position="287"/>
    </location>
</feature>
<feature type="domain" description="Zinc-finger" evidence="7">
    <location>
        <begin position="339"/>
        <end position="412"/>
    </location>
</feature>
<evidence type="ECO:0000313" key="8">
    <source>
        <dbReference type="EMBL" id="KAL3765620.1"/>
    </source>
</evidence>
<evidence type="ECO:0000256" key="3">
    <source>
        <dbReference type="ARBA" id="ARBA00023163"/>
    </source>
</evidence>
<evidence type="ECO:0000256" key="1">
    <source>
        <dbReference type="ARBA" id="ARBA00004123"/>
    </source>
</evidence>
<evidence type="ECO:0000313" key="9">
    <source>
        <dbReference type="Proteomes" id="UP001530315"/>
    </source>
</evidence>
<keyword evidence="3" id="KW-0804">Transcription</keyword>
<comment type="caution">
    <text evidence="8">The sequence shown here is derived from an EMBL/GenBank/DDBJ whole genome shotgun (WGS) entry which is preliminary data.</text>
</comment>
<dbReference type="AlphaFoldDB" id="A0ABD3MNN8"/>
<organism evidence="8 9">
    <name type="scientific">Stephanodiscus triporus</name>
    <dbReference type="NCBI Taxonomy" id="2934178"/>
    <lineage>
        <taxon>Eukaryota</taxon>
        <taxon>Sar</taxon>
        <taxon>Stramenopiles</taxon>
        <taxon>Ochrophyta</taxon>
        <taxon>Bacillariophyta</taxon>
        <taxon>Coscinodiscophyceae</taxon>
        <taxon>Thalassiosirophycidae</taxon>
        <taxon>Stephanodiscales</taxon>
        <taxon>Stephanodiscaceae</taxon>
        <taxon>Stephanodiscus</taxon>
    </lineage>
</organism>
<comment type="subcellular location">
    <subcellularLocation>
        <location evidence="1">Nucleus</location>
    </subcellularLocation>
</comment>
<feature type="compositionally biased region" description="Basic and acidic residues" evidence="6">
    <location>
        <begin position="234"/>
        <end position="254"/>
    </location>
</feature>
<dbReference type="Proteomes" id="UP001530315">
    <property type="component" value="Unassembled WGS sequence"/>
</dbReference>
<feature type="compositionally biased region" description="Basic and acidic residues" evidence="6">
    <location>
        <begin position="329"/>
        <end position="340"/>
    </location>
</feature>